<reference evidence="10" key="1">
    <citation type="submission" date="2014-03" db="EMBL/GenBank/DDBJ databases">
        <authorList>
            <person name="Aksoy S."/>
            <person name="Warren W."/>
            <person name="Wilson R.K."/>
        </authorList>
    </citation>
    <scope>NUCLEOTIDE SEQUENCE [LARGE SCALE GENOMIC DNA]</scope>
    <source>
        <strain evidence="10">IAEA</strain>
    </source>
</reference>
<keyword evidence="10" id="KW-1185">Reference proteome</keyword>
<feature type="transmembrane region" description="Helical" evidence="7">
    <location>
        <begin position="116"/>
        <end position="137"/>
    </location>
</feature>
<protein>
    <recommendedName>
        <fullName evidence="8">AMP-dependent synthetase/ligase domain-containing protein</fullName>
    </recommendedName>
</protein>
<dbReference type="Proteomes" id="UP000092445">
    <property type="component" value="Unassembled WGS sequence"/>
</dbReference>
<dbReference type="GO" id="GO:0005524">
    <property type="term" value="F:ATP binding"/>
    <property type="evidence" value="ECO:0007669"/>
    <property type="project" value="UniProtKB-KW"/>
</dbReference>
<keyword evidence="4" id="KW-0547">Nucleotide-binding</keyword>
<organism evidence="9 10">
    <name type="scientific">Glossina pallidipes</name>
    <name type="common">Tsetse fly</name>
    <dbReference type="NCBI Taxonomy" id="7398"/>
    <lineage>
        <taxon>Eukaryota</taxon>
        <taxon>Metazoa</taxon>
        <taxon>Ecdysozoa</taxon>
        <taxon>Arthropoda</taxon>
        <taxon>Hexapoda</taxon>
        <taxon>Insecta</taxon>
        <taxon>Pterygota</taxon>
        <taxon>Neoptera</taxon>
        <taxon>Endopterygota</taxon>
        <taxon>Diptera</taxon>
        <taxon>Brachycera</taxon>
        <taxon>Muscomorpha</taxon>
        <taxon>Hippoboscoidea</taxon>
        <taxon>Glossinidae</taxon>
        <taxon>Glossina</taxon>
    </lineage>
</organism>
<evidence type="ECO:0000256" key="1">
    <source>
        <dbReference type="ARBA" id="ARBA00001946"/>
    </source>
</evidence>
<dbReference type="Gene3D" id="3.40.50.980">
    <property type="match status" value="1"/>
</dbReference>
<dbReference type="SUPFAM" id="SSF56801">
    <property type="entry name" value="Acetyl-CoA synthetase-like"/>
    <property type="match status" value="1"/>
</dbReference>
<dbReference type="STRING" id="7398.A0A1A9ZDT2"/>
<dbReference type="VEuPathDB" id="VectorBase:GPAI011611"/>
<evidence type="ECO:0000256" key="3">
    <source>
        <dbReference type="ARBA" id="ARBA00006432"/>
    </source>
</evidence>
<feature type="domain" description="AMP-dependent synthetase/ligase" evidence="8">
    <location>
        <begin position="178"/>
        <end position="281"/>
    </location>
</feature>
<reference evidence="9" key="2">
    <citation type="submission" date="2020-05" db="UniProtKB">
        <authorList>
            <consortium name="EnsemblMetazoa"/>
        </authorList>
    </citation>
    <scope>IDENTIFICATION</scope>
    <source>
        <strain evidence="9">IAEA</strain>
    </source>
</reference>
<name>A0A1A9ZDT2_GLOPL</name>
<evidence type="ECO:0000256" key="7">
    <source>
        <dbReference type="SAM" id="Phobius"/>
    </source>
</evidence>
<proteinExistence type="inferred from homology"/>
<dbReference type="Pfam" id="PF00501">
    <property type="entry name" value="AMP-binding"/>
    <property type="match status" value="1"/>
</dbReference>
<keyword evidence="7" id="KW-1133">Transmembrane helix</keyword>
<dbReference type="PANTHER" id="PTHR24096">
    <property type="entry name" value="LONG-CHAIN-FATTY-ACID--COA LIGASE"/>
    <property type="match status" value="1"/>
</dbReference>
<feature type="transmembrane region" description="Helical" evidence="7">
    <location>
        <begin position="86"/>
        <end position="110"/>
    </location>
</feature>
<evidence type="ECO:0000256" key="5">
    <source>
        <dbReference type="ARBA" id="ARBA00022842"/>
    </source>
</evidence>
<evidence type="ECO:0000256" key="2">
    <source>
        <dbReference type="ARBA" id="ARBA00004275"/>
    </source>
</evidence>
<keyword evidence="5" id="KW-0460">Magnesium</keyword>
<evidence type="ECO:0000313" key="10">
    <source>
        <dbReference type="Proteomes" id="UP000092445"/>
    </source>
</evidence>
<dbReference type="AlphaFoldDB" id="A0A1A9ZDT2"/>
<evidence type="ECO:0000259" key="8">
    <source>
        <dbReference type="Pfam" id="PF00501"/>
    </source>
</evidence>
<comment type="subcellular location">
    <subcellularLocation>
        <location evidence="2">Peroxisome</location>
    </subcellularLocation>
</comment>
<keyword evidence="7" id="KW-0812">Transmembrane</keyword>
<evidence type="ECO:0000256" key="6">
    <source>
        <dbReference type="ARBA" id="ARBA00023140"/>
    </source>
</evidence>
<evidence type="ECO:0000313" key="9">
    <source>
        <dbReference type="EnsemblMetazoa" id="GPAI011611-PA"/>
    </source>
</evidence>
<feature type="transmembrane region" description="Helical" evidence="7">
    <location>
        <begin position="12"/>
        <end position="34"/>
    </location>
</feature>
<evidence type="ECO:0000256" key="4">
    <source>
        <dbReference type="ARBA" id="ARBA00022840"/>
    </source>
</evidence>
<dbReference type="GO" id="GO:0016405">
    <property type="term" value="F:CoA-ligase activity"/>
    <property type="evidence" value="ECO:0007669"/>
    <property type="project" value="TreeGrafter"/>
</dbReference>
<dbReference type="InterPro" id="IPR000873">
    <property type="entry name" value="AMP-dep_synth/lig_dom"/>
</dbReference>
<comment type="similarity">
    <text evidence="3">Belongs to the ATP-dependent AMP-binding enzyme family.</text>
</comment>
<dbReference type="GO" id="GO:0005777">
    <property type="term" value="C:peroxisome"/>
    <property type="evidence" value="ECO:0007669"/>
    <property type="project" value="UniProtKB-SubCell"/>
</dbReference>
<comment type="cofactor">
    <cofactor evidence="1">
        <name>Mg(2+)</name>
        <dbReference type="ChEBI" id="CHEBI:18420"/>
    </cofactor>
</comment>
<keyword evidence="7" id="KW-0472">Membrane</keyword>
<dbReference type="EnsemblMetazoa" id="GPAI011611-RA">
    <property type="protein sequence ID" value="GPAI011611-PA"/>
    <property type="gene ID" value="GPAI011611"/>
</dbReference>
<dbReference type="PANTHER" id="PTHR24096:SF423">
    <property type="entry name" value="GM05240P"/>
    <property type="match status" value="1"/>
</dbReference>
<accession>A0A1A9ZDT2</accession>
<keyword evidence="6" id="KW-0576">Peroxisome</keyword>
<keyword evidence="4" id="KW-0067">ATP-binding</keyword>
<feature type="transmembrane region" description="Helical" evidence="7">
    <location>
        <begin position="40"/>
        <end position="65"/>
    </location>
</feature>
<sequence>MLLETVEICSEGGLITILLGQVFVWESRLVWLVLMVMLRYLGVLGPVCFVLAPVAPVCIIYNAIASFGLIDPILEPRGSLSPDRNVFSGIFANNFSLLLLHCASVIAHIYPNVRTYCVHVVIILLINVAVGLGGRIADYHEGDNKMKDHEDGIFDNIEPHIESLIIIGRKQGRVDAVSGKEYTAKYMRDSAVRVAYVLKSLGIKANDVVGLSSENCFEFTITLFGAFAINATMAPFNITYLERERHHGINLSKHKVIFGSKRTTKRIVNIAENNAFVKKLSHLIAKTLRRIFCLLTN</sequence>